<dbReference type="PANTHER" id="PTHR11709:SF2">
    <property type="entry name" value="MULTICOPPER OXIDASE LPR1"/>
    <property type="match status" value="1"/>
</dbReference>
<dbReference type="InterPro" id="IPR001117">
    <property type="entry name" value="Cu-oxidase_2nd"/>
</dbReference>
<keyword evidence="8" id="KW-1185">Reference proteome</keyword>
<dbReference type="GO" id="GO:0030288">
    <property type="term" value="C:outer membrane-bounded periplasmic space"/>
    <property type="evidence" value="ECO:0007669"/>
    <property type="project" value="TreeGrafter"/>
</dbReference>
<evidence type="ECO:0000259" key="4">
    <source>
        <dbReference type="Pfam" id="PF00394"/>
    </source>
</evidence>
<dbReference type="InterPro" id="IPR045087">
    <property type="entry name" value="Cu-oxidase_fam"/>
</dbReference>
<protein>
    <submittedName>
        <fullName evidence="7">Multicopper oxidase with three cupredoxin domains (Includes cell division protein FtsP and spore coat protein CotA)</fullName>
    </submittedName>
</protein>
<dbReference type="SUPFAM" id="SSF49503">
    <property type="entry name" value="Cupredoxins"/>
    <property type="match status" value="3"/>
</dbReference>
<dbReference type="GO" id="GO:0016491">
    <property type="term" value="F:oxidoreductase activity"/>
    <property type="evidence" value="ECO:0007669"/>
    <property type="project" value="UniProtKB-KW"/>
</dbReference>
<feature type="domain" description="Plastocyanin-like" evidence="5">
    <location>
        <begin position="384"/>
        <end position="487"/>
    </location>
</feature>
<evidence type="ECO:0000313" key="8">
    <source>
        <dbReference type="Proteomes" id="UP000199647"/>
    </source>
</evidence>
<dbReference type="CDD" id="cd13861">
    <property type="entry name" value="CuRO_1_CumA_like"/>
    <property type="match status" value="1"/>
</dbReference>
<dbReference type="Pfam" id="PF07731">
    <property type="entry name" value="Cu-oxidase_2"/>
    <property type="match status" value="1"/>
</dbReference>
<keyword evidence="3" id="KW-0732">Signal</keyword>
<evidence type="ECO:0000256" key="3">
    <source>
        <dbReference type="SAM" id="SignalP"/>
    </source>
</evidence>
<evidence type="ECO:0000259" key="5">
    <source>
        <dbReference type="Pfam" id="PF07731"/>
    </source>
</evidence>
<name>A0A1H9LWB3_9HYPH</name>
<evidence type="ECO:0000259" key="6">
    <source>
        <dbReference type="Pfam" id="PF07732"/>
    </source>
</evidence>
<feature type="domain" description="Plastocyanin-like" evidence="4">
    <location>
        <begin position="223"/>
        <end position="288"/>
    </location>
</feature>
<keyword evidence="2" id="KW-0560">Oxidoreductase</keyword>
<keyword evidence="7" id="KW-0131">Cell cycle</keyword>
<sequence>MLTRRHFIGLAGAAAGAVVLRSHGSSVAAPAPAATQATLGELPPESATTVVHDFTYVAAERPNALPCFGGRTAPIWTLSAETPLPVIRIRRGDTIAAHLRNDLKGQDVTIHWHGLRIPNREDGVPNLTQAPVPFGASFDYRFRPPDAGTFFFHTHCNTAEQLGRGLMGVLIVEGDESRPFDDEHILVLRDWSIDENGRFLPFVTNEAARSGTFGNIRSTNNEIAPTYDVPAGADIRLRILNVDRTRIMMAGIEGAEAFVIAIDGNAVEPFPLKTWQMGPAMRIDVAMRSPADGKVARLVDYFAPEPVPLAHFAAHGADRRTGALAPAPLIASPIPVPDLDTAEKLPFTFSQATDNSVAPTGPADGRFIDDLCTSKTVYWAINKQSWPMGDHLHVPPPLATLTRGKSYVFELINVTPHMHPIHFHGHTWKVLKSNKRKHLPVHHADTVLLLPNERVQVAFVADNPGDWMFHCHIIEHQETGMMGYVRVT</sequence>
<evidence type="ECO:0000256" key="1">
    <source>
        <dbReference type="ARBA" id="ARBA00022723"/>
    </source>
</evidence>
<dbReference type="InterPro" id="IPR002355">
    <property type="entry name" value="Cu_oxidase_Cu_BS"/>
</dbReference>
<dbReference type="Pfam" id="PF07732">
    <property type="entry name" value="Cu-oxidase_3"/>
    <property type="match status" value="1"/>
</dbReference>
<dbReference type="AlphaFoldDB" id="A0A1H9LWB3"/>
<dbReference type="EMBL" id="FOFG01000012">
    <property type="protein sequence ID" value="SER15143.1"/>
    <property type="molecule type" value="Genomic_DNA"/>
</dbReference>
<dbReference type="InterPro" id="IPR011707">
    <property type="entry name" value="Cu-oxidase-like_N"/>
</dbReference>
<dbReference type="RefSeq" id="WP_092497949.1">
    <property type="nucleotide sequence ID" value="NZ_FOFG01000012.1"/>
</dbReference>
<organism evidence="7 8">
    <name type="scientific">Faunimonas pinastri</name>
    <dbReference type="NCBI Taxonomy" id="1855383"/>
    <lineage>
        <taxon>Bacteria</taxon>
        <taxon>Pseudomonadati</taxon>
        <taxon>Pseudomonadota</taxon>
        <taxon>Alphaproteobacteria</taxon>
        <taxon>Hyphomicrobiales</taxon>
        <taxon>Afifellaceae</taxon>
        <taxon>Faunimonas</taxon>
    </lineage>
</organism>
<feature type="signal peptide" evidence="3">
    <location>
        <begin position="1"/>
        <end position="28"/>
    </location>
</feature>
<dbReference type="GO" id="GO:0005507">
    <property type="term" value="F:copper ion binding"/>
    <property type="evidence" value="ECO:0007669"/>
    <property type="project" value="InterPro"/>
</dbReference>
<evidence type="ECO:0000313" key="7">
    <source>
        <dbReference type="EMBL" id="SER15143.1"/>
    </source>
</evidence>
<dbReference type="OrthoDB" id="9757546at2"/>
<proteinExistence type="predicted"/>
<dbReference type="GO" id="GO:0051301">
    <property type="term" value="P:cell division"/>
    <property type="evidence" value="ECO:0007669"/>
    <property type="project" value="UniProtKB-KW"/>
</dbReference>
<keyword evidence="7" id="KW-0167">Capsid protein</keyword>
<dbReference type="PROSITE" id="PS00080">
    <property type="entry name" value="MULTICOPPER_OXIDASE2"/>
    <property type="match status" value="1"/>
</dbReference>
<keyword evidence="7" id="KW-0132">Cell division</keyword>
<dbReference type="Gene3D" id="2.60.40.420">
    <property type="entry name" value="Cupredoxins - blue copper proteins"/>
    <property type="match status" value="3"/>
</dbReference>
<dbReference type="Pfam" id="PF00394">
    <property type="entry name" value="Cu-oxidase"/>
    <property type="match status" value="1"/>
</dbReference>
<dbReference type="PROSITE" id="PS51318">
    <property type="entry name" value="TAT"/>
    <property type="match status" value="1"/>
</dbReference>
<dbReference type="Proteomes" id="UP000199647">
    <property type="component" value="Unassembled WGS sequence"/>
</dbReference>
<dbReference type="PANTHER" id="PTHR11709">
    <property type="entry name" value="MULTI-COPPER OXIDASE"/>
    <property type="match status" value="1"/>
</dbReference>
<dbReference type="InterPro" id="IPR006311">
    <property type="entry name" value="TAT_signal"/>
</dbReference>
<dbReference type="InterPro" id="IPR008972">
    <property type="entry name" value="Cupredoxin"/>
</dbReference>
<feature type="domain" description="Plastocyanin-like" evidence="6">
    <location>
        <begin position="70"/>
        <end position="176"/>
    </location>
</feature>
<feature type="chain" id="PRO_5011531591" evidence="3">
    <location>
        <begin position="29"/>
        <end position="488"/>
    </location>
</feature>
<keyword evidence="1" id="KW-0479">Metal-binding</keyword>
<dbReference type="CDD" id="cd13906">
    <property type="entry name" value="CuRO_3_CumA_like"/>
    <property type="match status" value="1"/>
</dbReference>
<dbReference type="STRING" id="1855383.SAMN05216548_11227"/>
<accession>A0A1H9LWB3</accession>
<gene>
    <name evidence="7" type="ORF">SAMN05216548_11227</name>
</gene>
<dbReference type="InterPro" id="IPR011706">
    <property type="entry name" value="Cu-oxidase_C"/>
</dbReference>
<evidence type="ECO:0000256" key="2">
    <source>
        <dbReference type="ARBA" id="ARBA00023002"/>
    </source>
</evidence>
<keyword evidence="7" id="KW-0946">Virion</keyword>
<reference evidence="7 8" key="1">
    <citation type="submission" date="2016-10" db="EMBL/GenBank/DDBJ databases">
        <authorList>
            <person name="de Groot N.N."/>
        </authorList>
    </citation>
    <scope>NUCLEOTIDE SEQUENCE [LARGE SCALE GENOMIC DNA]</scope>
    <source>
        <strain evidence="7 8">A52C2</strain>
    </source>
</reference>